<dbReference type="SUPFAM" id="SSF103506">
    <property type="entry name" value="Mitochondrial carrier"/>
    <property type="match status" value="1"/>
</dbReference>
<dbReference type="EMBL" id="CAICTM010002545">
    <property type="protein sequence ID" value="CAB9529571.1"/>
    <property type="molecule type" value="Genomic_DNA"/>
</dbReference>
<keyword evidence="15" id="KW-1185">Reference proteome</keyword>
<keyword evidence="13" id="KW-0732">Signal</keyword>
<evidence type="ECO:0000313" key="15">
    <source>
        <dbReference type="Proteomes" id="UP001153069"/>
    </source>
</evidence>
<comment type="similarity">
    <text evidence="2">Belongs to the mitochondrial carrier (TC 2.A.29) family.</text>
</comment>
<dbReference type="AlphaFoldDB" id="A0A9N8HXM5"/>
<evidence type="ECO:0000256" key="12">
    <source>
        <dbReference type="SAM" id="Phobius"/>
    </source>
</evidence>
<feature type="compositionally biased region" description="Low complexity" evidence="11">
    <location>
        <begin position="248"/>
        <end position="266"/>
    </location>
</feature>
<evidence type="ECO:0000256" key="8">
    <source>
        <dbReference type="ARBA" id="ARBA00023128"/>
    </source>
</evidence>
<dbReference type="GO" id="GO:0005743">
    <property type="term" value="C:mitochondrial inner membrane"/>
    <property type="evidence" value="ECO:0007669"/>
    <property type="project" value="UniProtKB-SubCell"/>
</dbReference>
<dbReference type="PROSITE" id="PS50920">
    <property type="entry name" value="SOLCAR"/>
    <property type="match status" value="2"/>
</dbReference>
<evidence type="ECO:0000256" key="4">
    <source>
        <dbReference type="ARBA" id="ARBA00022692"/>
    </source>
</evidence>
<feature type="region of interest" description="Disordered" evidence="11">
    <location>
        <begin position="817"/>
        <end position="861"/>
    </location>
</feature>
<feature type="transmembrane region" description="Helical" evidence="12">
    <location>
        <begin position="1157"/>
        <end position="1181"/>
    </location>
</feature>
<feature type="region of interest" description="Disordered" evidence="11">
    <location>
        <begin position="434"/>
        <end position="457"/>
    </location>
</feature>
<feature type="region of interest" description="Disordered" evidence="11">
    <location>
        <begin position="540"/>
        <end position="567"/>
    </location>
</feature>
<keyword evidence="7 12" id="KW-1133">Transmembrane helix</keyword>
<feature type="repeat" description="Solcar" evidence="10">
    <location>
        <begin position="954"/>
        <end position="1066"/>
    </location>
</feature>
<name>A0A9N8HXM5_9STRA</name>
<dbReference type="InterPro" id="IPR018108">
    <property type="entry name" value="MCP_transmembrane"/>
</dbReference>
<feature type="compositionally biased region" description="Basic and acidic residues" evidence="11">
    <location>
        <begin position="828"/>
        <end position="838"/>
    </location>
</feature>
<dbReference type="PANTHER" id="PTHR45671">
    <property type="entry name" value="SOLUTE CARRIER FAMILY 25 (MITOCHONDRIAL CARRIER PHOSPHATE CARRIER), MEMBER 3, LIKE-RELATED-RELATED"/>
    <property type="match status" value="1"/>
</dbReference>
<evidence type="ECO:0000256" key="2">
    <source>
        <dbReference type="ARBA" id="ARBA00006375"/>
    </source>
</evidence>
<feature type="signal peptide" evidence="13">
    <location>
        <begin position="1"/>
        <end position="41"/>
    </location>
</feature>
<evidence type="ECO:0000256" key="13">
    <source>
        <dbReference type="SAM" id="SignalP"/>
    </source>
</evidence>
<dbReference type="Gene3D" id="1.50.40.10">
    <property type="entry name" value="Mitochondrial carrier domain"/>
    <property type="match status" value="1"/>
</dbReference>
<feature type="chain" id="PRO_5040491131" evidence="13">
    <location>
        <begin position="42"/>
        <end position="1214"/>
    </location>
</feature>
<feature type="region of interest" description="Disordered" evidence="11">
    <location>
        <begin position="341"/>
        <end position="366"/>
    </location>
</feature>
<evidence type="ECO:0000256" key="10">
    <source>
        <dbReference type="PROSITE-ProRule" id="PRU00282"/>
    </source>
</evidence>
<feature type="compositionally biased region" description="Polar residues" evidence="11">
    <location>
        <begin position="107"/>
        <end position="121"/>
    </location>
</feature>
<evidence type="ECO:0000256" key="5">
    <source>
        <dbReference type="ARBA" id="ARBA00022737"/>
    </source>
</evidence>
<feature type="region of interest" description="Disordered" evidence="11">
    <location>
        <begin position="103"/>
        <end position="136"/>
    </location>
</feature>
<protein>
    <submittedName>
        <fullName evidence="14">Mitochondrial carrier protein</fullName>
    </submittedName>
</protein>
<evidence type="ECO:0000256" key="1">
    <source>
        <dbReference type="ARBA" id="ARBA00004448"/>
    </source>
</evidence>
<feature type="compositionally biased region" description="Polar residues" evidence="11">
    <location>
        <begin position="356"/>
        <end position="366"/>
    </location>
</feature>
<dbReference type="PANTHER" id="PTHR45671:SF12">
    <property type="entry name" value="MITOCHONDRIAL PHOSPHATE CARRIER PROTEIN"/>
    <property type="match status" value="1"/>
</dbReference>
<dbReference type="Pfam" id="PF00153">
    <property type="entry name" value="Mito_carr"/>
    <property type="match status" value="2"/>
</dbReference>
<feature type="region of interest" description="Disordered" evidence="11">
    <location>
        <begin position="243"/>
        <end position="269"/>
    </location>
</feature>
<dbReference type="GO" id="GO:1990547">
    <property type="term" value="P:mitochondrial phosphate ion transmembrane transport"/>
    <property type="evidence" value="ECO:0007669"/>
    <property type="project" value="InterPro"/>
</dbReference>
<comment type="subcellular location">
    <subcellularLocation>
        <location evidence="1">Mitochondrion inner membrane</location>
        <topology evidence="1">Multi-pass membrane protein</topology>
    </subcellularLocation>
</comment>
<feature type="repeat" description="Solcar" evidence="10">
    <location>
        <begin position="1089"/>
        <end position="1188"/>
    </location>
</feature>
<accession>A0A9N8HXM5</accession>
<evidence type="ECO:0000256" key="6">
    <source>
        <dbReference type="ARBA" id="ARBA00022792"/>
    </source>
</evidence>
<evidence type="ECO:0000256" key="9">
    <source>
        <dbReference type="ARBA" id="ARBA00023136"/>
    </source>
</evidence>
<dbReference type="GO" id="GO:0005315">
    <property type="term" value="F:phosphate transmembrane transporter activity"/>
    <property type="evidence" value="ECO:0007669"/>
    <property type="project" value="InterPro"/>
</dbReference>
<feature type="compositionally biased region" description="Low complexity" evidence="11">
    <location>
        <begin position="341"/>
        <end position="355"/>
    </location>
</feature>
<feature type="compositionally biased region" description="Low complexity" evidence="11">
    <location>
        <begin position="122"/>
        <end position="136"/>
    </location>
</feature>
<keyword evidence="3" id="KW-0813">Transport</keyword>
<dbReference type="OrthoDB" id="427452at2759"/>
<keyword evidence="5" id="KW-0677">Repeat</keyword>
<evidence type="ECO:0000256" key="3">
    <source>
        <dbReference type="ARBA" id="ARBA00022448"/>
    </source>
</evidence>
<comment type="caution">
    <text evidence="14">The sequence shown here is derived from an EMBL/GenBank/DDBJ whole genome shotgun (WGS) entry which is preliminary data.</text>
</comment>
<organism evidence="14 15">
    <name type="scientific">Seminavis robusta</name>
    <dbReference type="NCBI Taxonomy" id="568900"/>
    <lineage>
        <taxon>Eukaryota</taxon>
        <taxon>Sar</taxon>
        <taxon>Stramenopiles</taxon>
        <taxon>Ochrophyta</taxon>
        <taxon>Bacillariophyta</taxon>
        <taxon>Bacillariophyceae</taxon>
        <taxon>Bacillariophycidae</taxon>
        <taxon>Naviculales</taxon>
        <taxon>Naviculaceae</taxon>
        <taxon>Seminavis</taxon>
    </lineage>
</organism>
<dbReference type="InterPro" id="IPR044677">
    <property type="entry name" value="SLC25A3/Pic2/Mir1-like"/>
</dbReference>
<evidence type="ECO:0000313" key="14">
    <source>
        <dbReference type="EMBL" id="CAB9529571.1"/>
    </source>
</evidence>
<feature type="compositionally biased region" description="Polar residues" evidence="11">
    <location>
        <begin position="848"/>
        <end position="861"/>
    </location>
</feature>
<keyword evidence="6" id="KW-0999">Mitochondrion inner membrane</keyword>
<keyword evidence="4 10" id="KW-0812">Transmembrane</keyword>
<dbReference type="InterPro" id="IPR023395">
    <property type="entry name" value="MCP_dom_sf"/>
</dbReference>
<dbReference type="Proteomes" id="UP001153069">
    <property type="component" value="Unassembled WGS sequence"/>
</dbReference>
<evidence type="ECO:0000256" key="11">
    <source>
        <dbReference type="SAM" id="MobiDB-lite"/>
    </source>
</evidence>
<gene>
    <name evidence="14" type="ORF">SEMRO_2547_G330860.1</name>
</gene>
<reference evidence="14" key="1">
    <citation type="submission" date="2020-06" db="EMBL/GenBank/DDBJ databases">
        <authorList>
            <consortium name="Plant Systems Biology data submission"/>
        </authorList>
    </citation>
    <scope>NUCLEOTIDE SEQUENCE</scope>
    <source>
        <strain evidence="14">D6</strain>
    </source>
</reference>
<evidence type="ECO:0000256" key="7">
    <source>
        <dbReference type="ARBA" id="ARBA00022989"/>
    </source>
</evidence>
<proteinExistence type="inferred from homology"/>
<keyword evidence="8" id="KW-0496">Mitochondrion</keyword>
<keyword evidence="9 10" id="KW-0472">Membrane</keyword>
<sequence length="1214" mass="130668">MTIVGCCSSARSSLTIRLQLPNLTWTLVVLVLIHRSGDVCGFSSSRIPFQASKHVQELTYVCPSSRSSSTIRKRMPQLQESNLNSDTQDFGTASSYTPDTPLFLASASGSSHHQSFNNNTKDTQQQQQDSATSSSRRMSILTMLAATTATTTAMLPVLPASAGKPEMDKFGNLFSPKADMLTGGSEAARGISTRKRGKRLQPGEALQSVYETRFIAYLSRFLLNYDPAVNAWWNQNSPTLDTWDSVDNNNENSNNDNNNNNNNNQNTLDPNLVNQFRFAEFAESVEVGLADYFVGPYGSYSSVQAAKAGILATAPALSSQPTKNQNIATLLQDIFSNNKNSAASSARSDSSRTNNKQQKAGTTGTTMPAKQGILNLYSLLKARYTSVSAKRQLAILFSFISQPSLQPTLAIRGLLGEADNATISKLQLIRPSVADESKSRTSSRRGGGYSISDPPRVVVEAPPALGDDYRPAQCTAILRPTTRILRIKVTDPGEGYFGAEPPLVTVESSPLLTKPCQACAIMDREGHVAEVLVLDPGYGFGGRQSRRGQQQPRPPKVTIQRPKVGVKKKQQFSIEDGDDDKDIQPRIAKAVAELEYEVVDVQMDHGGNGFVKTEAPNVHITPPTEDPDWFLATQEQPEMRMVPVPEIEPLRVQVIEMKNAEGTVVYRDSNDDATDDDGGASATAIDNALVQRLQREPLELLPSSVLLESSSSPKPLDGNNANKQLYKVASLPPIPSNTKVPSPRYRAFDPIFGGVGSVPVTKGARALSASEYARLSLSGAVCTVLVRTALNPLELIKTKQQLENDPELFDYARKRLMRQRGDNDDDNEKTTDTKRQHGDGSAPRVATRSASGKGTNTVTSGPIAATTTATAVLEPSVDTTTALSDDKELANLGLTDLIFSLAELRGPFAPFQSADITFLASLVFGSFGFGATELFRRSFTEIFYNDAGGGSGGGSEVVLLLAAGLATVVTSAAATPFEVLRVKSMIRLDSVGWTEVLQTFLRENEKQAAKMAAKRVQRNEGGDSSGLEDINPTDLLPLWSGFAPTLSRELPFAIAKFLAFDVLARLITDVINSQTQEGALPVQVGVGPAGLAVSAIAGAVAGVAGAIVSHPADLILTYTSASKAQDDDDESGAEALNTSTPAWVSVVRDLLSRDGGIANLFLGLPARATFFFLVIGLQFFLYDYVKNLFQVGTDDLSLVLDVFYAVRAGLLDMD</sequence>